<keyword evidence="3" id="KW-0378">Hydrolase</keyword>
<proteinExistence type="inferred from homology"/>
<dbReference type="Gene3D" id="3.40.50.1820">
    <property type="entry name" value="alpha/beta hydrolase"/>
    <property type="match status" value="1"/>
</dbReference>
<evidence type="ECO:0000313" key="3">
    <source>
        <dbReference type="EMBL" id="NKQ58320.1"/>
    </source>
</evidence>
<keyword evidence="4" id="KW-1185">Reference proteome</keyword>
<evidence type="ECO:0000256" key="1">
    <source>
        <dbReference type="ARBA" id="ARBA00008645"/>
    </source>
</evidence>
<dbReference type="InterPro" id="IPR029058">
    <property type="entry name" value="AB_hydrolase_fold"/>
</dbReference>
<dbReference type="EMBL" id="JAAXLS010000053">
    <property type="protein sequence ID" value="NKQ58320.1"/>
    <property type="molecule type" value="Genomic_DNA"/>
</dbReference>
<comment type="caution">
    <text evidence="3">The sequence shown here is derived from an EMBL/GenBank/DDBJ whole genome shotgun (WGS) entry which is preliminary data.</text>
</comment>
<dbReference type="InterPro" id="IPR017208">
    <property type="entry name" value="UCP037442_abhydr"/>
</dbReference>
<evidence type="ECO:0000313" key="4">
    <source>
        <dbReference type="Proteomes" id="UP000715441"/>
    </source>
</evidence>
<protein>
    <submittedName>
        <fullName evidence="3">Alpha/beta fold hydrolase</fullName>
    </submittedName>
</protein>
<dbReference type="GO" id="GO:0016787">
    <property type="term" value="F:hydrolase activity"/>
    <property type="evidence" value="ECO:0007669"/>
    <property type="project" value="UniProtKB-KW"/>
</dbReference>
<reference evidence="3 4" key="1">
    <citation type="submission" date="2020-04" db="EMBL/GenBank/DDBJ databases">
        <title>Novel species.</title>
        <authorList>
            <person name="Teo W.F.A."/>
            <person name="Lipun K."/>
            <person name="Srisuk N."/>
            <person name="Duangmal K."/>
        </authorList>
    </citation>
    <scope>NUCLEOTIDE SEQUENCE [LARGE SCALE GENOMIC DNA]</scope>
    <source>
        <strain evidence="3 4">K13G38</strain>
    </source>
</reference>
<evidence type="ECO:0000259" key="2">
    <source>
        <dbReference type="Pfam" id="PF12146"/>
    </source>
</evidence>
<name>A0ABX1JEW3_9PSEU</name>
<feature type="domain" description="Serine aminopeptidase S33" evidence="2">
    <location>
        <begin position="44"/>
        <end position="167"/>
    </location>
</feature>
<sequence>MFAPWSEGARMSEFTSLESLMVTTKDGTTFVVRLLPRSEPDAPLVLLLPAMAMKAKFYAPLAKALHGAGMAVATCDLRAQGESKPALREGPDFGYRELIEIDMPAIVQALRDRFPGAPLYVFGHSLGGQIALLYAGAHRDQVAGVATIGTGTVFWRAFGPRRWVEALWKIQWIGIVSRVKGWWPGGVLIPGAMAGGVMKDWSRHSLTSWYRPKGSTRNYNELLRRLDLPVLLISLDADTLGPKSNVDFLATRIPAAKRVSWHITESSGVAHRDHFAWIKDSGVIGPATAAWFTEGKSPA</sequence>
<accession>A0ABX1JEW3</accession>
<dbReference type="Proteomes" id="UP000715441">
    <property type="component" value="Unassembled WGS sequence"/>
</dbReference>
<dbReference type="InterPro" id="IPR022742">
    <property type="entry name" value="Hydrolase_4"/>
</dbReference>
<dbReference type="SUPFAM" id="SSF53474">
    <property type="entry name" value="alpha/beta-Hydrolases"/>
    <property type="match status" value="1"/>
</dbReference>
<dbReference type="Pfam" id="PF12146">
    <property type="entry name" value="Hydrolase_4"/>
    <property type="match status" value="1"/>
</dbReference>
<dbReference type="PIRSF" id="PIRSF037442">
    <property type="entry name" value="UCP037442_abhydr"/>
    <property type="match status" value="1"/>
</dbReference>
<comment type="similarity">
    <text evidence="1">Belongs to the AB hydrolase superfamily.</text>
</comment>
<dbReference type="InterPro" id="IPR050261">
    <property type="entry name" value="FrsA_esterase"/>
</dbReference>
<gene>
    <name evidence="3" type="ORF">HFP15_36260</name>
</gene>
<dbReference type="PANTHER" id="PTHR22946">
    <property type="entry name" value="DIENELACTONE HYDROLASE DOMAIN-CONTAINING PROTEIN-RELATED"/>
    <property type="match status" value="1"/>
</dbReference>
<organism evidence="3 4">
    <name type="scientific">Amycolatopsis acididurans</name>
    <dbReference type="NCBI Taxonomy" id="2724524"/>
    <lineage>
        <taxon>Bacteria</taxon>
        <taxon>Bacillati</taxon>
        <taxon>Actinomycetota</taxon>
        <taxon>Actinomycetes</taxon>
        <taxon>Pseudonocardiales</taxon>
        <taxon>Pseudonocardiaceae</taxon>
        <taxon>Amycolatopsis</taxon>
    </lineage>
</organism>